<dbReference type="AlphaFoldDB" id="W1PS69"/>
<evidence type="ECO:0000313" key="3">
    <source>
        <dbReference type="Proteomes" id="UP000017836"/>
    </source>
</evidence>
<organism evidence="2 3">
    <name type="scientific">Amborella trichopoda</name>
    <dbReference type="NCBI Taxonomy" id="13333"/>
    <lineage>
        <taxon>Eukaryota</taxon>
        <taxon>Viridiplantae</taxon>
        <taxon>Streptophyta</taxon>
        <taxon>Embryophyta</taxon>
        <taxon>Tracheophyta</taxon>
        <taxon>Spermatophyta</taxon>
        <taxon>Magnoliopsida</taxon>
        <taxon>Amborellales</taxon>
        <taxon>Amborellaceae</taxon>
        <taxon>Amborella</taxon>
    </lineage>
</organism>
<protein>
    <submittedName>
        <fullName evidence="2">Uncharacterized protein</fullName>
    </submittedName>
</protein>
<dbReference type="Proteomes" id="UP000017836">
    <property type="component" value="Unassembled WGS sequence"/>
</dbReference>
<dbReference type="Gramene" id="ERN10659">
    <property type="protein sequence ID" value="ERN10659"/>
    <property type="gene ID" value="AMTR_s00028p00221130"/>
</dbReference>
<reference evidence="3" key="1">
    <citation type="journal article" date="2013" name="Science">
        <title>The Amborella genome and the evolution of flowering plants.</title>
        <authorList>
            <consortium name="Amborella Genome Project"/>
        </authorList>
    </citation>
    <scope>NUCLEOTIDE SEQUENCE [LARGE SCALE GENOMIC DNA]</scope>
</reference>
<dbReference type="HOGENOM" id="CLU_160244_0_0_1"/>
<feature type="compositionally biased region" description="Basic and acidic residues" evidence="1">
    <location>
        <begin position="94"/>
        <end position="109"/>
    </location>
</feature>
<gene>
    <name evidence="2" type="ORF">AMTR_s00028p00221130</name>
</gene>
<proteinExistence type="predicted"/>
<feature type="region of interest" description="Disordered" evidence="1">
    <location>
        <begin position="22"/>
        <end position="60"/>
    </location>
</feature>
<dbReference type="EMBL" id="KI392812">
    <property type="protein sequence ID" value="ERN10659.1"/>
    <property type="molecule type" value="Genomic_DNA"/>
</dbReference>
<evidence type="ECO:0000313" key="2">
    <source>
        <dbReference type="EMBL" id="ERN10659.1"/>
    </source>
</evidence>
<keyword evidence="3" id="KW-1185">Reference proteome</keyword>
<accession>W1PS69</accession>
<name>W1PS69_AMBTC</name>
<evidence type="ECO:0000256" key="1">
    <source>
        <dbReference type="SAM" id="MobiDB-lite"/>
    </source>
</evidence>
<sequence>MQHTIASLKPNPKVGRLGEVIAERGKTSRTEPPIQTARFSSKASDEGRTPLSSSTLNHVSKEAEVEPLGLITKISSIPPTISALDADARRNRVEDERASSLEHLPKESVIEGPPLFGPTLSSKTMTANSEPLHKLGLFNLNATAEDPM</sequence>
<feature type="region of interest" description="Disordered" evidence="1">
    <location>
        <begin position="94"/>
        <end position="116"/>
    </location>
</feature>